<gene>
    <name evidence="2" type="ORF">H312_02499</name>
</gene>
<dbReference type="Proteomes" id="UP000030655">
    <property type="component" value="Unassembled WGS sequence"/>
</dbReference>
<dbReference type="HOGENOM" id="CLU_144307_0_0_1"/>
<reference evidence="2 3" key="2">
    <citation type="submission" date="2014-03" db="EMBL/GenBank/DDBJ databases">
        <title>The Genome Sequence of Anncaliia algerae insect isolate PRA339.</title>
        <authorList>
            <consortium name="The Broad Institute Genome Sequencing Platform"/>
            <consortium name="The Broad Institute Genome Sequencing Center for Infectious Disease"/>
            <person name="Cuomo C."/>
            <person name="Becnel J."/>
            <person name="Sanscrainte N."/>
            <person name="Walker B."/>
            <person name="Young S.K."/>
            <person name="Zeng Q."/>
            <person name="Gargeya S."/>
            <person name="Fitzgerald M."/>
            <person name="Haas B."/>
            <person name="Abouelleil A."/>
            <person name="Alvarado L."/>
            <person name="Arachchi H.M."/>
            <person name="Berlin A.M."/>
            <person name="Chapman S.B."/>
            <person name="Dewar J."/>
            <person name="Goldberg J."/>
            <person name="Griggs A."/>
            <person name="Gujja S."/>
            <person name="Hansen M."/>
            <person name="Howarth C."/>
            <person name="Imamovic A."/>
            <person name="Larimer J."/>
            <person name="McCowan C."/>
            <person name="Murphy C."/>
            <person name="Neiman D."/>
            <person name="Pearson M."/>
            <person name="Priest M."/>
            <person name="Roberts A."/>
            <person name="Saif S."/>
            <person name="Shea T."/>
            <person name="Sisk P."/>
            <person name="Sykes S."/>
            <person name="Wortman J."/>
            <person name="Nusbaum C."/>
            <person name="Birren B."/>
        </authorList>
    </citation>
    <scope>NUCLEOTIDE SEQUENCE [LARGE SCALE GENOMIC DNA]</scope>
    <source>
        <strain evidence="2 3">PRA339</strain>
    </source>
</reference>
<dbReference type="SUPFAM" id="SSF49764">
    <property type="entry name" value="HSP20-like chaperones"/>
    <property type="match status" value="1"/>
</dbReference>
<feature type="domain" description="SGS" evidence="1">
    <location>
        <begin position="59"/>
        <end position="137"/>
    </location>
</feature>
<protein>
    <recommendedName>
        <fullName evidence="1">SGS domain-containing protein</fullName>
    </recommendedName>
</protein>
<accession>A0A059EYX6</accession>
<evidence type="ECO:0000313" key="3">
    <source>
        <dbReference type="Proteomes" id="UP000030655"/>
    </source>
</evidence>
<evidence type="ECO:0000313" key="2">
    <source>
        <dbReference type="EMBL" id="KCZ80095.1"/>
    </source>
</evidence>
<sequence>MKISFYETKERIILTKYIKVKEEPYKINDRKIKIEDDTIDLYKEIIEIEKIIKYKHKTEIILLKKVKEFWRCITQRDTYSYRKYEFDLESNDKLDTLEKMMYYLYENGNNSVKRSMNQSFYESKGTVLSLNYNKNNK</sequence>
<reference evidence="3" key="1">
    <citation type="submission" date="2013-02" db="EMBL/GenBank/DDBJ databases">
        <authorList>
            <consortium name="The Broad Institute Genome Sequencing Platform"/>
            <person name="Cuomo C."/>
            <person name="Becnel J."/>
            <person name="Sanscrainte N."/>
            <person name="Walker B."/>
            <person name="Young S.K."/>
            <person name="Zeng Q."/>
            <person name="Gargeya S."/>
            <person name="Fitzgerald M."/>
            <person name="Haas B."/>
            <person name="Abouelleil A."/>
            <person name="Alvarado L."/>
            <person name="Arachchi H.M."/>
            <person name="Berlin A.M."/>
            <person name="Chapman S.B."/>
            <person name="Dewar J."/>
            <person name="Goldberg J."/>
            <person name="Griggs A."/>
            <person name="Gujja S."/>
            <person name="Hansen M."/>
            <person name="Howarth C."/>
            <person name="Imamovic A."/>
            <person name="Larimer J."/>
            <person name="McCowan C."/>
            <person name="Murphy C."/>
            <person name="Neiman D."/>
            <person name="Pearson M."/>
            <person name="Priest M."/>
            <person name="Roberts A."/>
            <person name="Saif S."/>
            <person name="Shea T."/>
            <person name="Sisk P."/>
            <person name="Sykes S."/>
            <person name="Wortman J."/>
            <person name="Nusbaum C."/>
            <person name="Birren B."/>
        </authorList>
    </citation>
    <scope>NUCLEOTIDE SEQUENCE [LARGE SCALE GENOMIC DNA]</scope>
    <source>
        <strain evidence="3">PRA339</strain>
    </source>
</reference>
<dbReference type="VEuPathDB" id="MicrosporidiaDB:H312_02499"/>
<organism evidence="2 3">
    <name type="scientific">Anncaliia algerae PRA339</name>
    <dbReference type="NCBI Taxonomy" id="1288291"/>
    <lineage>
        <taxon>Eukaryota</taxon>
        <taxon>Fungi</taxon>
        <taxon>Fungi incertae sedis</taxon>
        <taxon>Microsporidia</taxon>
        <taxon>Tubulinosematoidea</taxon>
        <taxon>Tubulinosematidae</taxon>
        <taxon>Anncaliia</taxon>
    </lineage>
</organism>
<dbReference type="InterPro" id="IPR007699">
    <property type="entry name" value="SGS_dom"/>
</dbReference>
<name>A0A059EYX6_9MICR</name>
<keyword evidence="3" id="KW-1185">Reference proteome</keyword>
<dbReference type="EMBL" id="KK365204">
    <property type="protein sequence ID" value="KCZ80095.1"/>
    <property type="molecule type" value="Genomic_DNA"/>
</dbReference>
<dbReference type="Pfam" id="PF05002">
    <property type="entry name" value="SGS"/>
    <property type="match status" value="1"/>
</dbReference>
<dbReference type="OrthoDB" id="1898560at2759"/>
<dbReference type="PROSITE" id="PS51048">
    <property type="entry name" value="SGS"/>
    <property type="match status" value="1"/>
</dbReference>
<dbReference type="AlphaFoldDB" id="A0A059EYX6"/>
<dbReference type="InterPro" id="IPR008978">
    <property type="entry name" value="HSP20-like_chaperone"/>
</dbReference>
<evidence type="ECO:0000259" key="1">
    <source>
        <dbReference type="PROSITE" id="PS51048"/>
    </source>
</evidence>
<proteinExistence type="predicted"/>